<accession>A0A3E2NUN8</accession>
<dbReference type="Proteomes" id="UP000260823">
    <property type="component" value="Unassembled WGS sequence"/>
</dbReference>
<dbReference type="InterPro" id="IPR011990">
    <property type="entry name" value="TPR-like_helical_dom_sf"/>
</dbReference>
<dbReference type="RefSeq" id="WP_117381628.1">
    <property type="nucleotide sequence ID" value="NZ_QWDE01000001.1"/>
</dbReference>
<dbReference type="AlphaFoldDB" id="A0A3E2NUN8"/>
<evidence type="ECO:0000313" key="2">
    <source>
        <dbReference type="EMBL" id="RFZ84726.1"/>
    </source>
</evidence>
<protein>
    <submittedName>
        <fullName evidence="2">Tetratricopeptide repeat protein</fullName>
    </submittedName>
</protein>
<organism evidence="2 3">
    <name type="scientific">Mucilaginibacter terrenus</name>
    <dbReference type="NCBI Taxonomy" id="2482727"/>
    <lineage>
        <taxon>Bacteria</taxon>
        <taxon>Pseudomonadati</taxon>
        <taxon>Bacteroidota</taxon>
        <taxon>Sphingobacteriia</taxon>
        <taxon>Sphingobacteriales</taxon>
        <taxon>Sphingobacteriaceae</taxon>
        <taxon>Mucilaginibacter</taxon>
    </lineage>
</organism>
<dbReference type="EMBL" id="QWDE01000001">
    <property type="protein sequence ID" value="RFZ84726.1"/>
    <property type="molecule type" value="Genomic_DNA"/>
</dbReference>
<dbReference type="Pfam" id="PF13432">
    <property type="entry name" value="TPR_16"/>
    <property type="match status" value="1"/>
</dbReference>
<dbReference type="SUPFAM" id="SSF48452">
    <property type="entry name" value="TPR-like"/>
    <property type="match status" value="1"/>
</dbReference>
<gene>
    <name evidence="2" type="ORF">DYU05_03720</name>
</gene>
<proteinExistence type="predicted"/>
<feature type="chain" id="PRO_5017678051" evidence="1">
    <location>
        <begin position="21"/>
        <end position="416"/>
    </location>
</feature>
<comment type="caution">
    <text evidence="2">The sequence shown here is derived from an EMBL/GenBank/DDBJ whole genome shotgun (WGS) entry which is preliminary data.</text>
</comment>
<feature type="signal peptide" evidence="1">
    <location>
        <begin position="1"/>
        <end position="20"/>
    </location>
</feature>
<name>A0A3E2NUN8_9SPHI</name>
<dbReference type="Pfam" id="PF13414">
    <property type="entry name" value="TPR_11"/>
    <property type="match status" value="1"/>
</dbReference>
<dbReference type="OrthoDB" id="739506at2"/>
<evidence type="ECO:0000313" key="3">
    <source>
        <dbReference type="Proteomes" id="UP000260823"/>
    </source>
</evidence>
<keyword evidence="3" id="KW-1185">Reference proteome</keyword>
<evidence type="ECO:0000256" key="1">
    <source>
        <dbReference type="SAM" id="SignalP"/>
    </source>
</evidence>
<keyword evidence="1" id="KW-0732">Signal</keyword>
<reference evidence="2 3" key="1">
    <citation type="submission" date="2018-08" db="EMBL/GenBank/DDBJ databases">
        <title>Mucilaginibacter terrae sp. nov., isolated from manganese diggings.</title>
        <authorList>
            <person name="Huang Y."/>
            <person name="Zhou Z."/>
        </authorList>
    </citation>
    <scope>NUCLEOTIDE SEQUENCE [LARGE SCALE GENOMIC DNA]</scope>
    <source>
        <strain evidence="2 3">ZH6</strain>
    </source>
</reference>
<dbReference type="Gene3D" id="1.25.40.10">
    <property type="entry name" value="Tetratricopeptide repeat domain"/>
    <property type="match status" value="2"/>
</dbReference>
<sequence length="416" mass="44859">MKIKFLMAGLLGVMSMTAFAQKDVKTAQSEFDKYQGLFQIQPAVAKTSLTNAKTAIDKAAADAKTSNLAQTQALKGAIYGTLADLDSTSTSAQLFSTAEEALKKAKTLDAKGEYKKVIEDGEIALSRQQFNAGVKAYQSKSYGDAYKAFDYYRNLRPDDTTALLYTGLAAYNGQNYPAAISNFSKLVTTKYSGGETIYDEVLSNAYLFNKDTVGALKAVSEGVAKYPNSAKLRKKEIEISLQSGKSKEVLDKVLAAINNDPKNASLYYYAGLVYSQTADGAAAKAKATKVAADKAAANATKTESYTKAADMYKKALAIDPNYFEANLNLGYVLLAPAIETFNAANNLPGNAASQKQYDGLMAKASGQFDVAKPYLVKAVELQPKNPDALANLITYYKGKKDDANVAKYNKLLNELK</sequence>